<dbReference type="PANTHER" id="PTHR33546:SF1">
    <property type="entry name" value="LARGE, MULTIFUNCTIONAL SECRETED PROTEIN"/>
    <property type="match status" value="1"/>
</dbReference>
<dbReference type="Gene3D" id="2.120.10.30">
    <property type="entry name" value="TolB, C-terminal domain"/>
    <property type="match status" value="1"/>
</dbReference>
<dbReference type="InterPro" id="IPR054539">
    <property type="entry name" value="Beta-prop_PDH"/>
</dbReference>
<dbReference type="Proteomes" id="UP000006765">
    <property type="component" value="Unassembled WGS sequence"/>
</dbReference>
<dbReference type="PATRIC" id="fig|1231392.3.peg.1974"/>
<dbReference type="eggNOG" id="COG2133">
    <property type="taxonomic scope" value="Bacteria"/>
</dbReference>
<evidence type="ECO:0000259" key="3">
    <source>
        <dbReference type="Pfam" id="PF22807"/>
    </source>
</evidence>
<dbReference type="AlphaFoldDB" id="K2H8S7"/>
<proteinExistence type="predicted"/>
<dbReference type="STRING" id="1231392.OCGS_1964"/>
<protein>
    <submittedName>
        <fullName evidence="4">L-sorbosone dehydrogenase</fullName>
    </submittedName>
</protein>
<accession>K2H8S7</accession>
<feature type="chain" id="PRO_5003858236" evidence="2">
    <location>
        <begin position="24"/>
        <end position="490"/>
    </location>
</feature>
<organism evidence="4 5">
    <name type="scientific">Oceaniovalibus guishaninsula JLT2003</name>
    <dbReference type="NCBI Taxonomy" id="1231392"/>
    <lineage>
        <taxon>Bacteria</taxon>
        <taxon>Pseudomonadati</taxon>
        <taxon>Pseudomonadota</taxon>
        <taxon>Alphaproteobacteria</taxon>
        <taxon>Rhodobacterales</taxon>
        <taxon>Roseobacteraceae</taxon>
        <taxon>Oceaniovalibus</taxon>
    </lineage>
</organism>
<name>K2H8S7_9RHOB</name>
<dbReference type="InterPro" id="IPR011042">
    <property type="entry name" value="6-blade_b-propeller_TolB-like"/>
</dbReference>
<dbReference type="SUPFAM" id="SSF50952">
    <property type="entry name" value="Soluble quinoprotein glucose dehydrogenase"/>
    <property type="match status" value="1"/>
</dbReference>
<evidence type="ECO:0000256" key="1">
    <source>
        <dbReference type="SAM" id="MobiDB-lite"/>
    </source>
</evidence>
<sequence length="490" mass="52544">MPSFRLTATAIVAALASPGFGYAQDATEGQTSPAPSDAEIVTSDSQGGGADDSPAGDDVISAISASPEQDQAVGQRFRVDLSDLPQPYEGPPVANAPLRATEVPRELSLPGGFNATLFAKGLEKPRQGHVLPNGDLLVSMQEGGYITLLRDTDGDGEADIISRAFEPFTAPYGITHRDWTGEGDFDTEILIADLEGIWSQPYKSPNIRNVGARSQTVDETPVENRKPLFDFSGQSLLTESGVFGAMNGHVNRDIEIGPDGRLYVGVGSMGNIAVEPDPKATIQSFAADGSDQRTLVTGVRNPAGLDVHPDTGEVFAVVQERDGAGDNLVPDYLIRVDEGEFFGWPYSYMGSNPQPGFAQLAPDLVDSAEVPDLLFNPHSAAMDLAFYEGEMFPERFRDGAFVALKGSWNRTQPTGYKVVFVPFSDGMPEGTYENFLTGFWSRGTDRAEVWGRPADVTVAPDGALYVIDDTGGTVWRITYDDTGLQGAEEN</sequence>
<dbReference type="InterPro" id="IPR011041">
    <property type="entry name" value="Quinoprot_gluc/sorb_DH_b-prop"/>
</dbReference>
<feature type="signal peptide" evidence="2">
    <location>
        <begin position="1"/>
        <end position="23"/>
    </location>
</feature>
<dbReference type="Pfam" id="PF22807">
    <property type="entry name" value="TrAA12"/>
    <property type="match status" value="1"/>
</dbReference>
<feature type="region of interest" description="Disordered" evidence="1">
    <location>
        <begin position="22"/>
        <end position="60"/>
    </location>
</feature>
<dbReference type="EMBL" id="AMGO01000046">
    <property type="protein sequence ID" value="EKE43983.1"/>
    <property type="molecule type" value="Genomic_DNA"/>
</dbReference>
<dbReference type="OrthoDB" id="9770043at2"/>
<gene>
    <name evidence="4" type="ORF">OCGS_1964</name>
</gene>
<evidence type="ECO:0000256" key="2">
    <source>
        <dbReference type="SAM" id="SignalP"/>
    </source>
</evidence>
<feature type="domain" description="Pyrroloquinoline quinone-dependent pyranose dehydrogenase beta-propeller" evidence="3">
    <location>
        <begin position="368"/>
        <end position="478"/>
    </location>
</feature>
<reference evidence="4 5" key="1">
    <citation type="journal article" date="2012" name="J. Bacteriol.">
        <title>Draft Genome Sequence of Oceaniovalibus guishaninsula JLT2003T.</title>
        <authorList>
            <person name="Tang K."/>
            <person name="Liu K."/>
            <person name="Jiao N."/>
        </authorList>
    </citation>
    <scope>NUCLEOTIDE SEQUENCE [LARGE SCALE GENOMIC DNA]</scope>
    <source>
        <strain evidence="4 5">JLT2003</strain>
    </source>
</reference>
<evidence type="ECO:0000313" key="4">
    <source>
        <dbReference type="EMBL" id="EKE43983.1"/>
    </source>
</evidence>
<keyword evidence="2" id="KW-0732">Signal</keyword>
<dbReference type="PANTHER" id="PTHR33546">
    <property type="entry name" value="LARGE, MULTIFUNCTIONAL SECRETED PROTEIN-RELATED"/>
    <property type="match status" value="1"/>
</dbReference>
<evidence type="ECO:0000313" key="5">
    <source>
        <dbReference type="Proteomes" id="UP000006765"/>
    </source>
</evidence>
<keyword evidence="5" id="KW-1185">Reference proteome</keyword>
<comment type="caution">
    <text evidence="4">The sequence shown here is derived from an EMBL/GenBank/DDBJ whole genome shotgun (WGS) entry which is preliminary data.</text>
</comment>
<dbReference type="RefSeq" id="WP_007427116.1">
    <property type="nucleotide sequence ID" value="NZ_AMGO01000046.1"/>
</dbReference>